<protein>
    <submittedName>
        <fullName evidence="1">Uncharacterized protein</fullName>
    </submittedName>
</protein>
<sequence>MHPILSMTTTELSNKPILLATFQKPPLKLVHFLYNYIFLVSKSNFPLSKMGNEETSITITSPHLHPLRSERISHLPNDTIPHRNNRRQQKSEMVRANRTVLRCHSSQFPTALAFTHLSMKKIPIFKFKMKQGSLY</sequence>
<dbReference type="InParanoid" id="A0A2G5E0D9"/>
<reference evidence="1 2" key="1">
    <citation type="submission" date="2017-09" db="EMBL/GenBank/DDBJ databases">
        <title>WGS assembly of Aquilegia coerulea Goldsmith.</title>
        <authorList>
            <person name="Hodges S."/>
            <person name="Kramer E."/>
            <person name="Nordborg M."/>
            <person name="Tomkins J."/>
            <person name="Borevitz J."/>
            <person name="Derieg N."/>
            <person name="Yan J."/>
            <person name="Mihaltcheva S."/>
            <person name="Hayes R.D."/>
            <person name="Rokhsar D."/>
        </authorList>
    </citation>
    <scope>NUCLEOTIDE SEQUENCE [LARGE SCALE GENOMIC DNA]</scope>
    <source>
        <strain evidence="2">cv. Goldsmith</strain>
    </source>
</reference>
<proteinExistence type="predicted"/>
<gene>
    <name evidence="1" type="ORF">AQUCO_01300233v1</name>
</gene>
<evidence type="ECO:0000313" key="2">
    <source>
        <dbReference type="Proteomes" id="UP000230069"/>
    </source>
</evidence>
<evidence type="ECO:0000313" key="1">
    <source>
        <dbReference type="EMBL" id="PIA49243.1"/>
    </source>
</evidence>
<organism evidence="1 2">
    <name type="scientific">Aquilegia coerulea</name>
    <name type="common">Rocky mountain columbine</name>
    <dbReference type="NCBI Taxonomy" id="218851"/>
    <lineage>
        <taxon>Eukaryota</taxon>
        <taxon>Viridiplantae</taxon>
        <taxon>Streptophyta</taxon>
        <taxon>Embryophyta</taxon>
        <taxon>Tracheophyta</taxon>
        <taxon>Spermatophyta</taxon>
        <taxon>Magnoliopsida</taxon>
        <taxon>Ranunculales</taxon>
        <taxon>Ranunculaceae</taxon>
        <taxon>Thalictroideae</taxon>
        <taxon>Aquilegia</taxon>
    </lineage>
</organism>
<dbReference type="AlphaFoldDB" id="A0A2G5E0D9"/>
<accession>A0A2G5E0D9</accession>
<dbReference type="Proteomes" id="UP000230069">
    <property type="component" value="Unassembled WGS sequence"/>
</dbReference>
<keyword evidence="2" id="KW-1185">Reference proteome</keyword>
<name>A0A2G5E0D9_AQUCA</name>
<dbReference type="EMBL" id="KZ305030">
    <property type="protein sequence ID" value="PIA49243.1"/>
    <property type="molecule type" value="Genomic_DNA"/>
</dbReference>